<keyword evidence="1" id="KW-0732">Signal</keyword>
<accession>A0A4C1VAM2</accession>
<comment type="caution">
    <text evidence="2">The sequence shown here is derived from an EMBL/GenBank/DDBJ whole genome shotgun (WGS) entry which is preliminary data.</text>
</comment>
<evidence type="ECO:0000313" key="3">
    <source>
        <dbReference type="Proteomes" id="UP000299102"/>
    </source>
</evidence>
<reference evidence="2 3" key="1">
    <citation type="journal article" date="2019" name="Commun. Biol.">
        <title>The bagworm genome reveals a unique fibroin gene that provides high tensile strength.</title>
        <authorList>
            <person name="Kono N."/>
            <person name="Nakamura H."/>
            <person name="Ohtoshi R."/>
            <person name="Tomita M."/>
            <person name="Numata K."/>
            <person name="Arakawa K."/>
        </authorList>
    </citation>
    <scope>NUCLEOTIDE SEQUENCE [LARGE SCALE GENOMIC DNA]</scope>
</reference>
<feature type="signal peptide" evidence="1">
    <location>
        <begin position="1"/>
        <end position="19"/>
    </location>
</feature>
<dbReference type="AlphaFoldDB" id="A0A4C1VAM2"/>
<evidence type="ECO:0000313" key="2">
    <source>
        <dbReference type="EMBL" id="GBP35746.1"/>
    </source>
</evidence>
<gene>
    <name evidence="2" type="ORF">EVAR_82681_1</name>
</gene>
<feature type="chain" id="PRO_5020037533" evidence="1">
    <location>
        <begin position="20"/>
        <end position="158"/>
    </location>
</feature>
<keyword evidence="3" id="KW-1185">Reference proteome</keyword>
<protein>
    <submittedName>
        <fullName evidence="2">Uncharacterized protein</fullName>
    </submittedName>
</protein>
<evidence type="ECO:0000256" key="1">
    <source>
        <dbReference type="SAM" id="SignalP"/>
    </source>
</evidence>
<organism evidence="2 3">
    <name type="scientific">Eumeta variegata</name>
    <name type="common">Bagworm moth</name>
    <name type="synonym">Eumeta japonica</name>
    <dbReference type="NCBI Taxonomy" id="151549"/>
    <lineage>
        <taxon>Eukaryota</taxon>
        <taxon>Metazoa</taxon>
        <taxon>Ecdysozoa</taxon>
        <taxon>Arthropoda</taxon>
        <taxon>Hexapoda</taxon>
        <taxon>Insecta</taxon>
        <taxon>Pterygota</taxon>
        <taxon>Neoptera</taxon>
        <taxon>Endopterygota</taxon>
        <taxon>Lepidoptera</taxon>
        <taxon>Glossata</taxon>
        <taxon>Ditrysia</taxon>
        <taxon>Tineoidea</taxon>
        <taxon>Psychidae</taxon>
        <taxon>Oiketicinae</taxon>
        <taxon>Eumeta</taxon>
    </lineage>
</organism>
<sequence length="158" mass="18321">MWHLLSQSFHLQILHASLARFEGYYCPISSVRRKPPWPWFNLLHEKSRAFLFNRSSRKTVFSHHSHTVCDYNQATERPRRVVAVWSAKRTSEHAPGVALKKIAEILLYTRSAHSLPLSSKSRIPKISKWLKFRIKCTSRRPICGSGLFLTSNDDADAY</sequence>
<dbReference type="Proteomes" id="UP000299102">
    <property type="component" value="Unassembled WGS sequence"/>
</dbReference>
<name>A0A4C1VAM2_EUMVA</name>
<proteinExistence type="predicted"/>
<dbReference type="EMBL" id="BGZK01000308">
    <property type="protein sequence ID" value="GBP35746.1"/>
    <property type="molecule type" value="Genomic_DNA"/>
</dbReference>